<accession>A0A2B7Z6L5</accession>
<gene>
    <name evidence="2" type="ORF">GX50_08586</name>
</gene>
<dbReference type="EMBL" id="PDND01000342">
    <property type="protein sequence ID" value="PGH28672.1"/>
    <property type="molecule type" value="Genomic_DNA"/>
</dbReference>
<dbReference type="AlphaFoldDB" id="A0A2B7Z6L5"/>
<evidence type="ECO:0000313" key="2">
    <source>
        <dbReference type="EMBL" id="PGH28672.1"/>
    </source>
</evidence>
<reference evidence="2 3" key="1">
    <citation type="submission" date="2017-10" db="EMBL/GenBank/DDBJ databases">
        <title>Comparative genomics in systemic dimorphic fungi from Ajellomycetaceae.</title>
        <authorList>
            <person name="Munoz J.F."/>
            <person name="Mcewen J.G."/>
            <person name="Clay O.K."/>
            <person name="Cuomo C.A."/>
        </authorList>
    </citation>
    <scope>NUCLEOTIDE SEQUENCE [LARGE SCALE GENOMIC DNA]</scope>
    <source>
        <strain evidence="2 3">UAMH4076</strain>
    </source>
</reference>
<keyword evidence="3" id="KW-1185">Reference proteome</keyword>
<protein>
    <submittedName>
        <fullName evidence="2">Uncharacterized protein</fullName>
    </submittedName>
</protein>
<feature type="region of interest" description="Disordered" evidence="1">
    <location>
        <begin position="168"/>
        <end position="191"/>
    </location>
</feature>
<dbReference type="Proteomes" id="UP000226031">
    <property type="component" value="Unassembled WGS sequence"/>
</dbReference>
<sequence length="191" mass="21500">MGGRYLVGPAPHREPVSGLPRARGLPGSVHRQGVGTGKEDHDFDYDLKLQGITPRPQLLQSKILRERLGQVQPLHTLHTNLHRPAATRSTNSRGMTWEDISKALARGISTCFNRYSKLTRRNARSVDNETRLAALYEMYRREISAKIAVEMGIPREDAEDMHWDIEEQGMAKRAAAASPFKPPDSIKPKRN</sequence>
<evidence type="ECO:0000256" key="1">
    <source>
        <dbReference type="SAM" id="MobiDB-lite"/>
    </source>
</evidence>
<comment type="caution">
    <text evidence="2">The sequence shown here is derived from an EMBL/GenBank/DDBJ whole genome shotgun (WGS) entry which is preliminary data.</text>
</comment>
<name>A0A2B7Z6L5_9EURO</name>
<evidence type="ECO:0000313" key="3">
    <source>
        <dbReference type="Proteomes" id="UP000226031"/>
    </source>
</evidence>
<dbReference type="STRING" id="73230.A0A2B7Z6L5"/>
<organism evidence="2 3">
    <name type="scientific">[Emmonsia] crescens</name>
    <dbReference type="NCBI Taxonomy" id="73230"/>
    <lineage>
        <taxon>Eukaryota</taxon>
        <taxon>Fungi</taxon>
        <taxon>Dikarya</taxon>
        <taxon>Ascomycota</taxon>
        <taxon>Pezizomycotina</taxon>
        <taxon>Eurotiomycetes</taxon>
        <taxon>Eurotiomycetidae</taxon>
        <taxon>Onygenales</taxon>
        <taxon>Ajellomycetaceae</taxon>
        <taxon>Emergomyces</taxon>
    </lineage>
</organism>
<proteinExistence type="predicted"/>
<feature type="region of interest" description="Disordered" evidence="1">
    <location>
        <begin position="1"/>
        <end position="39"/>
    </location>
</feature>